<feature type="non-terminal residue" evidence="1">
    <location>
        <position position="76"/>
    </location>
</feature>
<organism evidence="1 2">
    <name type="scientific">candidate division WOR-3 bacterium</name>
    <dbReference type="NCBI Taxonomy" id="2052148"/>
    <lineage>
        <taxon>Bacteria</taxon>
        <taxon>Bacteria division WOR-3</taxon>
    </lineage>
</organism>
<evidence type="ECO:0000313" key="1">
    <source>
        <dbReference type="EMBL" id="MBD3364295.1"/>
    </source>
</evidence>
<proteinExistence type="predicted"/>
<reference evidence="1" key="1">
    <citation type="submission" date="2019-11" db="EMBL/GenBank/DDBJ databases">
        <title>Microbial mats filling the niche in hypersaline microbial mats.</title>
        <authorList>
            <person name="Wong H.L."/>
            <person name="Macleod F.I."/>
            <person name="White R.A. III"/>
            <person name="Burns B.P."/>
        </authorList>
    </citation>
    <scope>NUCLEOTIDE SEQUENCE</scope>
    <source>
        <strain evidence="1">Bin_327</strain>
    </source>
</reference>
<accession>A0A9D5K8Z5</accession>
<protein>
    <submittedName>
        <fullName evidence="1">Uncharacterized protein</fullName>
    </submittedName>
</protein>
<sequence length="76" mass="9124">MSLRFREYKPDDFLKVRDFLVANYKAFEHPVNWDLVRWNYARHFCAPMLGAWGLGQEEEKIPDTSGKKSEEAVRFW</sequence>
<gene>
    <name evidence="1" type="ORF">GF359_03675</name>
</gene>
<dbReference type="AlphaFoldDB" id="A0A9D5K8Z5"/>
<evidence type="ECO:0000313" key="2">
    <source>
        <dbReference type="Proteomes" id="UP000630660"/>
    </source>
</evidence>
<dbReference type="Proteomes" id="UP000630660">
    <property type="component" value="Unassembled WGS sequence"/>
</dbReference>
<comment type="caution">
    <text evidence="1">The sequence shown here is derived from an EMBL/GenBank/DDBJ whole genome shotgun (WGS) entry which is preliminary data.</text>
</comment>
<name>A0A9D5K8Z5_UNCW3</name>
<dbReference type="EMBL" id="WJKJ01000115">
    <property type="protein sequence ID" value="MBD3364295.1"/>
    <property type="molecule type" value="Genomic_DNA"/>
</dbReference>